<dbReference type="Proteomes" id="UP000747542">
    <property type="component" value="Unassembled WGS sequence"/>
</dbReference>
<reference evidence="9" key="1">
    <citation type="journal article" date="2021" name="Sci. Adv.">
        <title>The American lobster genome reveals insights on longevity, neural, and immune adaptations.</title>
        <authorList>
            <person name="Polinski J.M."/>
            <person name="Zimin A.V."/>
            <person name="Clark K.F."/>
            <person name="Kohn A.B."/>
            <person name="Sadowski N."/>
            <person name="Timp W."/>
            <person name="Ptitsyn A."/>
            <person name="Khanna P."/>
            <person name="Romanova D.Y."/>
            <person name="Williams P."/>
            <person name="Greenwood S.J."/>
            <person name="Moroz L.L."/>
            <person name="Walt D.R."/>
            <person name="Bodnar A.G."/>
        </authorList>
    </citation>
    <scope>NUCLEOTIDE SEQUENCE</scope>
    <source>
        <strain evidence="9">GMGI-L3</strain>
    </source>
</reference>
<dbReference type="Gene3D" id="1.10.10.60">
    <property type="entry name" value="Homeodomain-like"/>
    <property type="match status" value="1"/>
</dbReference>
<evidence type="ECO:0000256" key="2">
    <source>
        <dbReference type="ARBA" id="ARBA00004760"/>
    </source>
</evidence>
<accession>A0A8J5JFS0</accession>
<dbReference type="PANTHER" id="PTHR12560:SF0">
    <property type="entry name" value="LD18904P"/>
    <property type="match status" value="1"/>
</dbReference>
<dbReference type="EMBL" id="JAHLQT010037514">
    <property type="protein sequence ID" value="KAG7157367.1"/>
    <property type="molecule type" value="Genomic_DNA"/>
</dbReference>
<evidence type="ECO:0000313" key="9">
    <source>
        <dbReference type="EMBL" id="KAG7157367.1"/>
    </source>
</evidence>
<dbReference type="InterPro" id="IPR006634">
    <property type="entry name" value="TLC-dom"/>
</dbReference>
<organism evidence="9 10">
    <name type="scientific">Homarus americanus</name>
    <name type="common">American lobster</name>
    <dbReference type="NCBI Taxonomy" id="6706"/>
    <lineage>
        <taxon>Eukaryota</taxon>
        <taxon>Metazoa</taxon>
        <taxon>Ecdysozoa</taxon>
        <taxon>Arthropoda</taxon>
        <taxon>Crustacea</taxon>
        <taxon>Multicrustacea</taxon>
        <taxon>Malacostraca</taxon>
        <taxon>Eumalacostraca</taxon>
        <taxon>Eucarida</taxon>
        <taxon>Decapoda</taxon>
        <taxon>Pleocyemata</taxon>
        <taxon>Astacidea</taxon>
        <taxon>Nephropoidea</taxon>
        <taxon>Nephropidae</taxon>
        <taxon>Homarus</taxon>
    </lineage>
</organism>
<sequence>MVFLPSARAGQWWWEGWSSSLWRAHFWLPAGITWDDLRNTEHFTFPNFYHVWLYPWLFSIVLIIVRCFFLEPYVFSLFAQAAAITNWRPAPPVANSVLEAVYRQYKVTVPRAVVKQACEDSRMSERQVERWLRRRHAHTRSTKYDKFVDCSYDFLCHVAFTALGLPIMYSKPWLWNITLCWEGYPHHSLDDDLWWYYMLYLAYYWSTTFIIL</sequence>
<evidence type="ECO:0000313" key="10">
    <source>
        <dbReference type="Proteomes" id="UP000747542"/>
    </source>
</evidence>
<evidence type="ECO:0000256" key="6">
    <source>
        <dbReference type="ARBA" id="ARBA00023136"/>
    </source>
</evidence>
<name>A0A8J5JFS0_HOMAM</name>
<feature type="transmembrane region" description="Helical" evidence="7">
    <location>
        <begin position="150"/>
        <end position="169"/>
    </location>
</feature>
<comment type="pathway">
    <text evidence="2">Lipid metabolism; sphingolipid metabolism.</text>
</comment>
<keyword evidence="10" id="KW-1185">Reference proteome</keyword>
<feature type="transmembrane region" description="Helical" evidence="7">
    <location>
        <begin position="51"/>
        <end position="69"/>
    </location>
</feature>
<dbReference type="Pfam" id="PF03798">
    <property type="entry name" value="TRAM_LAG1_CLN8"/>
    <property type="match status" value="1"/>
</dbReference>
<protein>
    <submittedName>
        <fullName evidence="9">Ceramide synthase 3-like</fullName>
    </submittedName>
</protein>
<keyword evidence="4 7" id="KW-0812">Transmembrane</keyword>
<dbReference type="AlphaFoldDB" id="A0A8J5JFS0"/>
<evidence type="ECO:0000256" key="3">
    <source>
        <dbReference type="ARBA" id="ARBA00004991"/>
    </source>
</evidence>
<feature type="transmembrane region" description="Helical" evidence="7">
    <location>
        <begin position="194"/>
        <end position="211"/>
    </location>
</feature>
<comment type="pathway">
    <text evidence="3">Sphingolipid metabolism.</text>
</comment>
<evidence type="ECO:0000256" key="1">
    <source>
        <dbReference type="ARBA" id="ARBA00004141"/>
    </source>
</evidence>
<dbReference type="PIRSF" id="PIRSF005225">
    <property type="entry name" value="LAG1_LAC1"/>
    <property type="match status" value="1"/>
</dbReference>
<gene>
    <name evidence="9" type="primary">CERS3-L</name>
    <name evidence="9" type="ORF">Hamer_G005787</name>
</gene>
<comment type="caution">
    <text evidence="9">The sequence shown here is derived from an EMBL/GenBank/DDBJ whole genome shotgun (WGS) entry which is preliminary data.</text>
</comment>
<evidence type="ECO:0000256" key="4">
    <source>
        <dbReference type="ARBA" id="ARBA00022692"/>
    </source>
</evidence>
<dbReference type="PANTHER" id="PTHR12560">
    <property type="entry name" value="LONGEVITY ASSURANCE FACTOR 1 LAG1"/>
    <property type="match status" value="1"/>
</dbReference>
<keyword evidence="6 7" id="KW-0472">Membrane</keyword>
<dbReference type="InterPro" id="IPR016439">
    <property type="entry name" value="Lag1/Lac1-like"/>
</dbReference>
<dbReference type="GO" id="GO:0050291">
    <property type="term" value="F:sphingosine N-acyltransferase activity"/>
    <property type="evidence" value="ECO:0007669"/>
    <property type="project" value="InterPro"/>
</dbReference>
<evidence type="ECO:0000259" key="8">
    <source>
        <dbReference type="Pfam" id="PF03798"/>
    </source>
</evidence>
<comment type="subcellular location">
    <subcellularLocation>
        <location evidence="1">Membrane</location>
        <topology evidence="1">Multi-pass membrane protein</topology>
    </subcellularLocation>
</comment>
<evidence type="ECO:0000256" key="7">
    <source>
        <dbReference type="SAM" id="Phobius"/>
    </source>
</evidence>
<dbReference type="GO" id="GO:0046513">
    <property type="term" value="P:ceramide biosynthetic process"/>
    <property type="evidence" value="ECO:0007669"/>
    <property type="project" value="InterPro"/>
</dbReference>
<evidence type="ECO:0000256" key="5">
    <source>
        <dbReference type="ARBA" id="ARBA00022989"/>
    </source>
</evidence>
<dbReference type="GO" id="GO:0016020">
    <property type="term" value="C:membrane"/>
    <property type="evidence" value="ECO:0007669"/>
    <property type="project" value="UniProtKB-SubCell"/>
</dbReference>
<proteinExistence type="predicted"/>
<keyword evidence="5 7" id="KW-1133">Transmembrane helix</keyword>
<feature type="domain" description="TLC" evidence="8">
    <location>
        <begin position="146"/>
        <end position="211"/>
    </location>
</feature>